<dbReference type="SMART" id="SM01139">
    <property type="entry name" value="Drf_FH3"/>
    <property type="match status" value="1"/>
</dbReference>
<organism evidence="5 6">
    <name type="scientific">Phellinidium pouzarii</name>
    <dbReference type="NCBI Taxonomy" id="167371"/>
    <lineage>
        <taxon>Eukaryota</taxon>
        <taxon>Fungi</taxon>
        <taxon>Dikarya</taxon>
        <taxon>Basidiomycota</taxon>
        <taxon>Agaricomycotina</taxon>
        <taxon>Agaricomycetes</taxon>
        <taxon>Hymenochaetales</taxon>
        <taxon>Hymenochaetaceae</taxon>
        <taxon>Phellinidium</taxon>
    </lineage>
</organism>
<evidence type="ECO:0008006" key="7">
    <source>
        <dbReference type="Google" id="ProtNLM"/>
    </source>
</evidence>
<dbReference type="GO" id="GO:0003779">
    <property type="term" value="F:actin binding"/>
    <property type="evidence" value="ECO:0007669"/>
    <property type="project" value="InterPro"/>
</dbReference>
<accession>A0A4S4LLF2</accession>
<gene>
    <name evidence="5" type="ORF">EW145_g96</name>
</gene>
<dbReference type="SUPFAM" id="SSF48371">
    <property type="entry name" value="ARM repeat"/>
    <property type="match status" value="1"/>
</dbReference>
<dbReference type="PROSITE" id="PS51444">
    <property type="entry name" value="FH2"/>
    <property type="match status" value="1"/>
</dbReference>
<evidence type="ECO:0000256" key="2">
    <source>
        <dbReference type="SAM" id="MobiDB-lite"/>
    </source>
</evidence>
<keyword evidence="1" id="KW-0175">Coiled coil</keyword>
<feature type="region of interest" description="Disordered" evidence="2">
    <location>
        <begin position="1555"/>
        <end position="1575"/>
    </location>
</feature>
<feature type="region of interest" description="Disordered" evidence="2">
    <location>
        <begin position="439"/>
        <end position="473"/>
    </location>
</feature>
<feature type="compositionally biased region" description="Pro residues" evidence="2">
    <location>
        <begin position="1152"/>
        <end position="1174"/>
    </location>
</feature>
<feature type="region of interest" description="Disordered" evidence="2">
    <location>
        <begin position="1077"/>
        <end position="1184"/>
    </location>
</feature>
<dbReference type="SMART" id="SM01140">
    <property type="entry name" value="Drf_GBD"/>
    <property type="match status" value="1"/>
</dbReference>
<dbReference type="SUPFAM" id="SSF101447">
    <property type="entry name" value="Formin homology 2 domain (FH2 domain)"/>
    <property type="match status" value="1"/>
</dbReference>
<feature type="compositionally biased region" description="Low complexity" evidence="2">
    <location>
        <begin position="276"/>
        <end position="293"/>
    </location>
</feature>
<dbReference type="GO" id="GO:0030036">
    <property type="term" value="P:actin cytoskeleton organization"/>
    <property type="evidence" value="ECO:0007669"/>
    <property type="project" value="InterPro"/>
</dbReference>
<feature type="compositionally biased region" description="Basic and acidic residues" evidence="2">
    <location>
        <begin position="331"/>
        <end position="347"/>
    </location>
</feature>
<dbReference type="InterPro" id="IPR010473">
    <property type="entry name" value="GTPase-bd"/>
</dbReference>
<sequence length="1648" mass="182248">MADGLLIVPVLSPSGTVYFASVPQEATTLNVITTLLKSRDVRDDILGDLSDDGWDLQKVRKEATGRVWEEEELKHIGADLLPTSCPIAPLLVSKAQSPALERHFSLFPLTSHLHSPLIRIVSRHPLLSVKFSFLRVPEIHDGFEWTIYLTRSMAVKDVINDVCEQLGLVRSLPVLDGGTIEYAIEENWVDKADSHTRRLNTDLTISSVLESLPNNSYETSASRTFTFCVPDEWYRRPDSHVVSMAPSESTLRRLEELENEEGEGTAKQVKPPSSPSSPLARRSGSPDSSGTFSSRRFSSIFDGWLGSSSTSSPIQEDESQRKRPVVSEPLSIDRRTSASSDSEHESSSDDEDFEKMIDDLGLKGEKREAMRKLTPDRKRYLLRQNRQMRSTNVKDTPQALAQSATLGPARTLSLFPVLAPSLTGDGGIMRRFSITSWGSPAATHSPELSSGSPASPQTSPSSRQNPQSTGSLWSSWWASSESDAYASSPSRMKSSSTRDTAQSASFYVEGLRTRRATDIKLVKHLISLRVHLSTAKLSWVEQFLHECKGMDSLASLLASLVGKGGKRKKLVDVEESVLYEVVKCLRVLLNTEPGFNQFLASSTLITYVTYALHTETLKLRSLTCELLAAVCLLSVTHGHRLVLAAFSDYRVAYEEAFRFEELVDALKLPDGDDEEGSGLNEEGAWEARTAAMTLVNAMTACPESLEERIQLREEFSRRGLNEIIVTLRYIRPPDSIITQIDVYTEEKFEDEEDLRERTRTLVKDVKGGSEFELACAMLYDLSAREEVLRPSTIELLRRLGTLLGRETTLKFKADYLTVLSVLLEQGVSYDELVDWGQLLQQFVSCIGPIIGQQLNIRSSFDTIKADADSGEIEVLRKQVECSGKEREDLQSKLIEQRAEIETLKLLHHSFPSTVGPSRSGKEGIQGLVQRLILKEKQVVQLQAEVDRLKLDSPSETRVLEERLKHERDRVKWNALMEEIADLKTKNREVEATLQRRDKEVLYLKRAMESVYSRLHESDSHGPATKKTQIRDFDAEQVAARAVEALSAKDEEIANLREDVVKLREELKTKPQYITEVDFKKGVSPPPPPPLVSSRLGAIKNGSFSPSSPPPSPPALEHTISPIHVHTSPLPPPPPPPPPPPSFNASLLAASSPSPPPAMTSFPPLPPPPPPPTPPGSMGHQLSSTTNLALPGKRLKPFFWTKVSNTAVGPTVGPTVWDDLSNAESAISLDLKELEDTFSLEAKPSKVSVPGQNSTRRGTVSTMLDITRANNILIMLSRIKLSLPDIKRALLTIDDSLLSVDDLKAIGKQIPSAEEMKRINEFGDAKQLAKADQYFKEASGLIADIPRLADRINCMLYRRKLELDIEETRPELDILRHVTKELKLSTRFKQVLKAILTIGNVLNGSSFRGNAHGFQLGALLKMKEAKTAKSTPECPTLLHYIARVLLKSDAELINFLDDLPHLEAAARVSMQTISTAVAILSSGLAQVMEPFVIQVTASVQALENMCKTVEADLNSVMAYFGENVDSPEGPKPEDFFSLVVSFSSSLRKAALEMHEVQTRANPTDTSTPKNSKSTLPMPSVAEQTTAFKKLVTPTSSAAPAISSRGPLVPPPPPPDHSSMDSRHRSVGRGELDETIKSMRRGMDLDDYCL</sequence>
<reference evidence="5 6" key="1">
    <citation type="submission" date="2019-02" db="EMBL/GenBank/DDBJ databases">
        <title>Genome sequencing of the rare red list fungi Phellinidium pouzarii.</title>
        <authorList>
            <person name="Buettner E."/>
            <person name="Kellner H."/>
        </authorList>
    </citation>
    <scope>NUCLEOTIDE SEQUENCE [LARGE SCALE GENOMIC DNA]</scope>
    <source>
        <strain evidence="5 6">DSM 108285</strain>
    </source>
</reference>
<feature type="compositionally biased region" description="Pro residues" evidence="2">
    <location>
        <begin position="1128"/>
        <end position="1141"/>
    </location>
</feature>
<feature type="region of interest" description="Disordered" evidence="2">
    <location>
        <begin position="308"/>
        <end position="354"/>
    </location>
</feature>
<dbReference type="EMBL" id="SGPK01000002">
    <property type="protein sequence ID" value="THH12248.1"/>
    <property type="molecule type" value="Genomic_DNA"/>
</dbReference>
<name>A0A4S4LLF2_9AGAM</name>
<feature type="region of interest" description="Disordered" evidence="2">
    <location>
        <begin position="257"/>
        <end position="293"/>
    </location>
</feature>
<dbReference type="Gene3D" id="1.20.58.2220">
    <property type="entry name" value="Formin, FH2 domain"/>
    <property type="match status" value="1"/>
</dbReference>
<evidence type="ECO:0000256" key="1">
    <source>
        <dbReference type="SAM" id="Coils"/>
    </source>
</evidence>
<dbReference type="Proteomes" id="UP000308199">
    <property type="component" value="Unassembled WGS sequence"/>
</dbReference>
<feature type="compositionally biased region" description="Low complexity" evidence="2">
    <location>
        <begin position="1591"/>
        <end position="1602"/>
    </location>
</feature>
<dbReference type="PANTHER" id="PTHR46345:SF8">
    <property type="entry name" value="FORMIN 3, ISOFORM B"/>
    <property type="match status" value="1"/>
</dbReference>
<dbReference type="OrthoDB" id="1668162at2759"/>
<dbReference type="InterPro" id="IPR042201">
    <property type="entry name" value="FH2_Formin_sf"/>
</dbReference>
<dbReference type="InterPro" id="IPR011989">
    <property type="entry name" value="ARM-like"/>
</dbReference>
<dbReference type="Pfam" id="PF02181">
    <property type="entry name" value="FH2"/>
    <property type="match status" value="1"/>
</dbReference>
<dbReference type="InterPro" id="IPR010472">
    <property type="entry name" value="FH3_dom"/>
</dbReference>
<dbReference type="Pfam" id="PF06371">
    <property type="entry name" value="Drf_GBD"/>
    <property type="match status" value="1"/>
</dbReference>
<feature type="coiled-coil region" evidence="1">
    <location>
        <begin position="872"/>
        <end position="999"/>
    </location>
</feature>
<feature type="compositionally biased region" description="Low complexity" evidence="2">
    <location>
        <begin position="1142"/>
        <end position="1151"/>
    </location>
</feature>
<evidence type="ECO:0000313" key="6">
    <source>
        <dbReference type="Proteomes" id="UP000308199"/>
    </source>
</evidence>
<proteinExistence type="predicted"/>
<comment type="caution">
    <text evidence="5">The sequence shown here is derived from an EMBL/GenBank/DDBJ whole genome shotgun (WGS) entry which is preliminary data.</text>
</comment>
<feature type="coiled-coil region" evidence="1">
    <location>
        <begin position="1038"/>
        <end position="1065"/>
    </location>
</feature>
<dbReference type="InterPro" id="IPR014768">
    <property type="entry name" value="GBD/FH3_dom"/>
</dbReference>
<dbReference type="SMART" id="SM00498">
    <property type="entry name" value="FH2"/>
    <property type="match status" value="1"/>
</dbReference>
<dbReference type="Pfam" id="PF06367">
    <property type="entry name" value="Drf_FH3"/>
    <property type="match status" value="1"/>
</dbReference>
<feature type="domain" description="GBD/FH3" evidence="3">
    <location>
        <begin position="341"/>
        <end position="834"/>
    </location>
</feature>
<evidence type="ECO:0000259" key="3">
    <source>
        <dbReference type="PROSITE" id="PS51232"/>
    </source>
</evidence>
<evidence type="ECO:0000313" key="5">
    <source>
        <dbReference type="EMBL" id="THH12248.1"/>
    </source>
</evidence>
<dbReference type="PANTHER" id="PTHR46345">
    <property type="entry name" value="INVERTED FORMIN-2"/>
    <property type="match status" value="1"/>
</dbReference>
<feature type="region of interest" description="Disordered" evidence="2">
    <location>
        <begin position="1591"/>
        <end position="1633"/>
    </location>
</feature>
<feature type="compositionally biased region" description="Basic and acidic residues" evidence="2">
    <location>
        <begin position="1616"/>
        <end position="1633"/>
    </location>
</feature>
<dbReference type="InterPro" id="IPR016024">
    <property type="entry name" value="ARM-type_fold"/>
</dbReference>
<dbReference type="GO" id="GO:0031267">
    <property type="term" value="F:small GTPase binding"/>
    <property type="evidence" value="ECO:0007669"/>
    <property type="project" value="InterPro"/>
</dbReference>
<dbReference type="PROSITE" id="PS51232">
    <property type="entry name" value="GBD_FH3"/>
    <property type="match status" value="1"/>
</dbReference>
<feature type="domain" description="FH2" evidence="4">
    <location>
        <begin position="1184"/>
        <end position="1571"/>
    </location>
</feature>
<dbReference type="Gene3D" id="1.25.10.10">
    <property type="entry name" value="Leucine-rich Repeat Variant"/>
    <property type="match status" value="1"/>
</dbReference>
<evidence type="ECO:0000259" key="4">
    <source>
        <dbReference type="PROSITE" id="PS51444"/>
    </source>
</evidence>
<protein>
    <recommendedName>
        <fullName evidence="7">FH2 domain-containing protein</fullName>
    </recommendedName>
</protein>
<feature type="compositionally biased region" description="Polar residues" evidence="2">
    <location>
        <begin position="446"/>
        <end position="467"/>
    </location>
</feature>
<dbReference type="InterPro" id="IPR015425">
    <property type="entry name" value="FH2_Formin"/>
</dbReference>
<feature type="compositionally biased region" description="Polar residues" evidence="2">
    <location>
        <begin position="1557"/>
        <end position="1575"/>
    </location>
</feature>
<keyword evidence="6" id="KW-1185">Reference proteome</keyword>